<sequence>MAQTVNGTTSAATLLERVASSNSSTVFIYDLAEHVGFGKETKERSVLEKGAAKVIPLQTRAGAGLNIIGSLSDEGTSAEWRPSCNLTAYTTPSGLAAMAQSLIYAPPATATNRLVIQVPAITPLDSTLEFSPTLAPLAPIFNVIPSSFSIILSSTPQEIVDLGRLAYDMTESHVIHLFDYYGTGRELGKTLSNPTSTAKGSVTLEHALDKAGYSYFDYFGDSDASEVVVMLGGALASATKYVVSNLTGLGVLSVRVLRPWDEKKLLASIPHSVKTVYVLDEVHTEGVSGPLYMDVFGAFLSSESIHPTVKQLRLLPSALQGYISSPTSLSAFLEGLSPSIHHRESQVGPATKNVAFYSVPSSNIVRLPSAVLDVFLPVPNLNVQLLSESDILSKPGGISYSRLAFSSKTSDYAPLTSLIPRGSGSDTTADSDAYGSVDLLVHSDLNILKTHSLLHQLKPDSSLLIFTTSTASEIATILPAEVLTLASDRGIKMYRVDLHAIAEGSGGAVDVDRINLVAAQLAFMRLYLGPEAKEAVLKKLCASMCGGIDGVDTAKLNAKTWAALEAIDLSHVGELIVASQDLPPTLKKFEFNSIDGNEDIEEKSSLPGAYVSSWHSAARHILFRDAFSPPDISGENEVVEEFAQDPALRPEIPDRTFLVTCSVNRRLTPSEYDRNVFHLEFDTKGTGLKYAIGEALGVHGWNDVDEVLDFCRWYGVDPDRLVTLPVPSSEGKVHTRTIFQALQQQIDIFGHPPKSFYADLSKHATNREDQMTLYFIGSAEGSSTYKRLSVKDTVTFADVLQKYKSARPSIELLCEMVGDIKPRHYSIASAQSVVGDRVDLLVVTVEWATPSGSPRYGQCTRYLAGLKVGQKVTVSIKPSVMKLPPDNMQPLILAGLGTGAAPFRAFLQHRALLTSQGTPVGPLYYYFGSRHQSKEYLYGEEIEAFILDKTITRAGLAFSRDSKKKVYIQHLMSQDSEDLVRMLHRDNGVFYLCGPTWPVPDVYETLVAALGKYNGLGATEAGEYLEGLKEEERYVLEVY</sequence>
<comment type="function">
    <text evidence="13">This enzyme catalyzes the 6-electron reduction of sulfite to sulfide. This is one of several activities required for the biosynthesis of L-cysteine from sulfate.</text>
</comment>
<evidence type="ECO:0000256" key="7">
    <source>
        <dbReference type="ARBA" id="ARBA00022643"/>
    </source>
</evidence>
<dbReference type="FunCoup" id="A0A0H2RL36">
    <property type="interactions" value="255"/>
</dbReference>
<name>A0A0H2RL36_9AGAM</name>
<evidence type="ECO:0000313" key="15">
    <source>
        <dbReference type="EMBL" id="KLO10153.1"/>
    </source>
</evidence>
<keyword evidence="7" id="KW-0288">FMN</keyword>
<dbReference type="GO" id="GO:0005829">
    <property type="term" value="C:cytosol"/>
    <property type="evidence" value="ECO:0007669"/>
    <property type="project" value="TreeGrafter"/>
</dbReference>
<evidence type="ECO:0000259" key="14">
    <source>
        <dbReference type="PROSITE" id="PS51384"/>
    </source>
</evidence>
<gene>
    <name evidence="15" type="ORF">SCHPADRAFT_856936</name>
</gene>
<dbReference type="OrthoDB" id="1856718at2759"/>
<dbReference type="AlphaFoldDB" id="A0A0H2RL36"/>
<organism evidence="15 16">
    <name type="scientific">Schizopora paradoxa</name>
    <dbReference type="NCBI Taxonomy" id="27342"/>
    <lineage>
        <taxon>Eukaryota</taxon>
        <taxon>Fungi</taxon>
        <taxon>Dikarya</taxon>
        <taxon>Basidiomycota</taxon>
        <taxon>Agaricomycotina</taxon>
        <taxon>Agaricomycetes</taxon>
        <taxon>Hymenochaetales</taxon>
        <taxon>Schizoporaceae</taxon>
        <taxon>Schizopora</taxon>
    </lineage>
</organism>
<dbReference type="PANTHER" id="PTHR19384">
    <property type="entry name" value="NITRIC OXIDE SYNTHASE-RELATED"/>
    <property type="match status" value="1"/>
</dbReference>
<evidence type="ECO:0000256" key="6">
    <source>
        <dbReference type="ARBA" id="ARBA00022630"/>
    </source>
</evidence>
<feature type="domain" description="FAD-binding FR-type" evidence="14">
    <location>
        <begin position="654"/>
        <end position="885"/>
    </location>
</feature>
<dbReference type="InterPro" id="IPR001433">
    <property type="entry name" value="OxRdtase_FAD/NAD-bd"/>
</dbReference>
<dbReference type="InterPro" id="IPR002869">
    <property type="entry name" value="Pyrv_flavodox_OxRed_cen"/>
</dbReference>
<dbReference type="SUPFAM" id="SSF52922">
    <property type="entry name" value="TK C-terminal domain-like"/>
    <property type="match status" value="1"/>
</dbReference>
<dbReference type="EMBL" id="KQ086034">
    <property type="protein sequence ID" value="KLO10153.1"/>
    <property type="molecule type" value="Genomic_DNA"/>
</dbReference>
<comment type="cofactor">
    <cofactor evidence="2">
        <name>FAD</name>
        <dbReference type="ChEBI" id="CHEBI:57692"/>
    </cofactor>
</comment>
<evidence type="ECO:0000256" key="3">
    <source>
        <dbReference type="ARBA" id="ARBA00004774"/>
    </source>
</evidence>
<comment type="catalytic activity">
    <reaction evidence="12">
        <text>hydrogen sulfide + 3 NADP(+) + 3 H2O = sulfite + 3 NADPH + 4 H(+)</text>
        <dbReference type="Rhea" id="RHEA:13801"/>
        <dbReference type="ChEBI" id="CHEBI:15377"/>
        <dbReference type="ChEBI" id="CHEBI:15378"/>
        <dbReference type="ChEBI" id="CHEBI:17359"/>
        <dbReference type="ChEBI" id="CHEBI:29919"/>
        <dbReference type="ChEBI" id="CHEBI:57783"/>
        <dbReference type="ChEBI" id="CHEBI:58349"/>
        <dbReference type="EC" id="1.8.1.2"/>
    </reaction>
</comment>
<dbReference type="InterPro" id="IPR017938">
    <property type="entry name" value="Riboflavin_synthase-like_b-brl"/>
</dbReference>
<dbReference type="GO" id="GO:0010181">
    <property type="term" value="F:FMN binding"/>
    <property type="evidence" value="ECO:0007669"/>
    <property type="project" value="TreeGrafter"/>
</dbReference>
<dbReference type="GO" id="GO:0004783">
    <property type="term" value="F:sulfite reductase (NADPH) activity"/>
    <property type="evidence" value="ECO:0007669"/>
    <property type="project" value="UniProtKB-EC"/>
</dbReference>
<dbReference type="SUPFAM" id="SSF53323">
    <property type="entry name" value="Pyruvate-ferredoxin oxidoreductase, PFOR, domain III"/>
    <property type="match status" value="1"/>
</dbReference>
<accession>A0A0H2RL36</accession>
<evidence type="ECO:0000256" key="5">
    <source>
        <dbReference type="ARBA" id="ARBA00022448"/>
    </source>
</evidence>
<comment type="pathway">
    <text evidence="3">Sulfur metabolism; hydrogen sulfide biosynthesis; hydrogen sulfide from sulfite (NADPH route): step 1/1.</text>
</comment>
<evidence type="ECO:0000256" key="4">
    <source>
        <dbReference type="ARBA" id="ARBA00012604"/>
    </source>
</evidence>
<keyword evidence="9" id="KW-0521">NADP</keyword>
<dbReference type="InterPro" id="IPR003097">
    <property type="entry name" value="CysJ-like_FAD-binding"/>
</dbReference>
<dbReference type="Pfam" id="PF00175">
    <property type="entry name" value="NAD_binding_1"/>
    <property type="match status" value="1"/>
</dbReference>
<proteinExistence type="predicted"/>
<dbReference type="PRINTS" id="PR00371">
    <property type="entry name" value="FPNCR"/>
</dbReference>
<keyword evidence="11" id="KW-0560">Oxidoreductase</keyword>
<dbReference type="Gene3D" id="1.20.990.10">
    <property type="entry name" value="NADPH-cytochrome p450 Reductase, Chain A, domain 3"/>
    <property type="match status" value="1"/>
</dbReference>
<keyword evidence="10" id="KW-0249">Electron transport</keyword>
<evidence type="ECO:0000256" key="8">
    <source>
        <dbReference type="ARBA" id="ARBA00022827"/>
    </source>
</evidence>
<keyword evidence="16" id="KW-1185">Reference proteome</keyword>
<keyword evidence="5" id="KW-0813">Transport</keyword>
<protein>
    <recommendedName>
        <fullName evidence="4">assimilatory sulfite reductase (NADPH)</fullName>
        <ecNumber evidence="4">1.8.1.2</ecNumber>
    </recommendedName>
</protein>
<evidence type="ECO:0000256" key="12">
    <source>
        <dbReference type="ARBA" id="ARBA00052219"/>
    </source>
</evidence>
<dbReference type="STRING" id="27342.A0A0H2RL36"/>
<dbReference type="Proteomes" id="UP000053477">
    <property type="component" value="Unassembled WGS sequence"/>
</dbReference>
<dbReference type="Gene3D" id="3.40.920.10">
    <property type="entry name" value="Pyruvate-ferredoxin oxidoreductase, PFOR, domain III"/>
    <property type="match status" value="1"/>
</dbReference>
<keyword evidence="6" id="KW-0285">Flavoprotein</keyword>
<dbReference type="PANTHER" id="PTHR19384:SF109">
    <property type="entry name" value="SULFITE REDUCTASE [NADPH] FLAVOPROTEIN COMPONENT"/>
    <property type="match status" value="1"/>
</dbReference>
<dbReference type="Gene3D" id="3.40.50.920">
    <property type="match status" value="1"/>
</dbReference>
<dbReference type="InterPro" id="IPR009014">
    <property type="entry name" value="Transketo_C/PFOR_II"/>
</dbReference>
<dbReference type="CDD" id="cd06207">
    <property type="entry name" value="CyPoR_like"/>
    <property type="match status" value="1"/>
</dbReference>
<dbReference type="Pfam" id="PF00667">
    <property type="entry name" value="FAD_binding_1"/>
    <property type="match status" value="1"/>
</dbReference>
<dbReference type="Gene3D" id="3.40.50.970">
    <property type="match status" value="1"/>
</dbReference>
<dbReference type="InterPro" id="IPR001709">
    <property type="entry name" value="Flavoprot_Pyr_Nucl_cyt_Rdtase"/>
</dbReference>
<evidence type="ECO:0000313" key="16">
    <source>
        <dbReference type="Proteomes" id="UP000053477"/>
    </source>
</evidence>
<evidence type="ECO:0000256" key="1">
    <source>
        <dbReference type="ARBA" id="ARBA00001917"/>
    </source>
</evidence>
<dbReference type="EC" id="1.8.1.2" evidence="4"/>
<dbReference type="Gene3D" id="2.40.30.10">
    <property type="entry name" value="Translation factors"/>
    <property type="match status" value="1"/>
</dbReference>
<evidence type="ECO:0000256" key="13">
    <source>
        <dbReference type="ARBA" id="ARBA00059320"/>
    </source>
</evidence>
<comment type="cofactor">
    <cofactor evidence="1">
        <name>FMN</name>
        <dbReference type="ChEBI" id="CHEBI:58210"/>
    </cofactor>
</comment>
<reference evidence="15 16" key="1">
    <citation type="submission" date="2015-04" db="EMBL/GenBank/DDBJ databases">
        <title>Complete genome sequence of Schizopora paradoxa KUC8140, a cosmopolitan wood degrader in East Asia.</title>
        <authorList>
            <consortium name="DOE Joint Genome Institute"/>
            <person name="Min B."/>
            <person name="Park H."/>
            <person name="Jang Y."/>
            <person name="Kim J.-J."/>
            <person name="Kim K.H."/>
            <person name="Pangilinan J."/>
            <person name="Lipzen A."/>
            <person name="Riley R."/>
            <person name="Grigoriev I.V."/>
            <person name="Spatafora J.W."/>
            <person name="Choi I.-G."/>
        </authorList>
    </citation>
    <scope>NUCLEOTIDE SEQUENCE [LARGE SCALE GENOMIC DNA]</scope>
    <source>
        <strain evidence="15 16">KUC8140</strain>
    </source>
</reference>
<dbReference type="InterPro" id="IPR017927">
    <property type="entry name" value="FAD-bd_FR_type"/>
</dbReference>
<evidence type="ECO:0000256" key="2">
    <source>
        <dbReference type="ARBA" id="ARBA00001974"/>
    </source>
</evidence>
<dbReference type="FunFam" id="1.20.990.10:FF:000010">
    <property type="entry name" value="Sulfite reductase [NADPH] flavoprotein component"/>
    <property type="match status" value="1"/>
</dbReference>
<dbReference type="GO" id="GO:0050660">
    <property type="term" value="F:flavin adenine dinucleotide binding"/>
    <property type="evidence" value="ECO:0007669"/>
    <property type="project" value="TreeGrafter"/>
</dbReference>
<dbReference type="InterPro" id="IPR039261">
    <property type="entry name" value="FNR_nucleotide-bd"/>
</dbReference>
<evidence type="ECO:0000256" key="9">
    <source>
        <dbReference type="ARBA" id="ARBA00022857"/>
    </source>
</evidence>
<dbReference type="InterPro" id="IPR023173">
    <property type="entry name" value="NADPH_Cyt_P450_Rdtase_alpha"/>
</dbReference>
<evidence type="ECO:0000256" key="11">
    <source>
        <dbReference type="ARBA" id="ARBA00023002"/>
    </source>
</evidence>
<evidence type="ECO:0000256" key="10">
    <source>
        <dbReference type="ARBA" id="ARBA00022982"/>
    </source>
</evidence>
<dbReference type="PROSITE" id="PS51384">
    <property type="entry name" value="FAD_FR"/>
    <property type="match status" value="1"/>
</dbReference>
<dbReference type="SUPFAM" id="SSF63380">
    <property type="entry name" value="Riboflavin synthase domain-like"/>
    <property type="match status" value="1"/>
</dbReference>
<keyword evidence="8" id="KW-0274">FAD</keyword>
<dbReference type="InParanoid" id="A0A0H2RL36"/>
<dbReference type="SUPFAM" id="SSF52343">
    <property type="entry name" value="Ferredoxin reductase-like, C-terminal NADP-linked domain"/>
    <property type="match status" value="1"/>
</dbReference>
<dbReference type="Gene3D" id="3.40.50.80">
    <property type="entry name" value="Nucleotide-binding domain of ferredoxin-NADP reductase (FNR) module"/>
    <property type="match status" value="1"/>
</dbReference>